<evidence type="ECO:0000259" key="3">
    <source>
        <dbReference type="PROSITE" id="PS50004"/>
    </source>
</evidence>
<dbReference type="GO" id="GO:0046928">
    <property type="term" value="P:regulation of neurotransmitter secretion"/>
    <property type="evidence" value="ECO:0007669"/>
    <property type="project" value="TreeGrafter"/>
</dbReference>
<dbReference type="InterPro" id="IPR035892">
    <property type="entry name" value="C2_domain_sf"/>
</dbReference>
<sequence length="90" mass="10250">MMCLEPVMNWTMTSSSNFSPSKTRLECVSDLLHTFDDLKDVGELTVKDLLAKDLGGKSDPFAVLELVNTRLQTHTEYKTLNPQWNKLFTL</sequence>
<feature type="domain" description="C2" evidence="3">
    <location>
        <begin position="19"/>
        <end position="90"/>
    </location>
</feature>
<gene>
    <name evidence="4" type="ORF">TELCIR_23003</name>
</gene>
<dbReference type="GO" id="GO:0005509">
    <property type="term" value="F:calcium ion binding"/>
    <property type="evidence" value="ECO:0007669"/>
    <property type="project" value="TreeGrafter"/>
</dbReference>
<reference evidence="4 5" key="1">
    <citation type="submission" date="2015-09" db="EMBL/GenBank/DDBJ databases">
        <title>Draft genome of the parasitic nematode Teladorsagia circumcincta isolate WARC Sus (inbred).</title>
        <authorList>
            <person name="Mitreva M."/>
        </authorList>
    </citation>
    <scope>NUCLEOTIDE SEQUENCE [LARGE SCALE GENOMIC DNA]</scope>
    <source>
        <strain evidence="4 5">S</strain>
    </source>
</reference>
<dbReference type="InterPro" id="IPR000008">
    <property type="entry name" value="C2_dom"/>
</dbReference>
<dbReference type="GO" id="GO:0030672">
    <property type="term" value="C:synaptic vesicle membrane"/>
    <property type="evidence" value="ECO:0007669"/>
    <property type="project" value="TreeGrafter"/>
</dbReference>
<keyword evidence="5" id="KW-1185">Reference proteome</keyword>
<dbReference type="SUPFAM" id="SSF49562">
    <property type="entry name" value="C2 domain (Calcium/lipid-binding domain, CaLB)"/>
    <property type="match status" value="1"/>
</dbReference>
<evidence type="ECO:0000256" key="2">
    <source>
        <dbReference type="ARBA" id="ARBA00022837"/>
    </source>
</evidence>
<dbReference type="OrthoDB" id="5973539at2759"/>
<dbReference type="Gene3D" id="2.60.40.150">
    <property type="entry name" value="C2 domain"/>
    <property type="match status" value="1"/>
</dbReference>
<protein>
    <recommendedName>
        <fullName evidence="3">C2 domain-containing protein</fullName>
    </recommendedName>
</protein>
<keyword evidence="1" id="KW-0479">Metal-binding</keyword>
<dbReference type="PANTHER" id="PTHR45911">
    <property type="entry name" value="C2 DOMAIN-CONTAINING PROTEIN"/>
    <property type="match status" value="1"/>
</dbReference>
<dbReference type="PANTHER" id="PTHR45911:SF4">
    <property type="entry name" value="MULTIPLE C2 AND TRANSMEMBRANE DOMAIN-CONTAINING PROTEIN"/>
    <property type="match status" value="1"/>
</dbReference>
<name>A0A2G9TCA6_TELCI</name>
<accession>A0A2G9TCA6</accession>
<keyword evidence="2" id="KW-0106">Calcium</keyword>
<proteinExistence type="predicted"/>
<organism evidence="4 5">
    <name type="scientific">Teladorsagia circumcincta</name>
    <name type="common">Brown stomach worm</name>
    <name type="synonym">Ostertagia circumcincta</name>
    <dbReference type="NCBI Taxonomy" id="45464"/>
    <lineage>
        <taxon>Eukaryota</taxon>
        <taxon>Metazoa</taxon>
        <taxon>Ecdysozoa</taxon>
        <taxon>Nematoda</taxon>
        <taxon>Chromadorea</taxon>
        <taxon>Rhabditida</taxon>
        <taxon>Rhabditina</taxon>
        <taxon>Rhabditomorpha</taxon>
        <taxon>Strongyloidea</taxon>
        <taxon>Trichostrongylidae</taxon>
        <taxon>Teladorsagia</taxon>
    </lineage>
</organism>
<dbReference type="Pfam" id="PF00168">
    <property type="entry name" value="C2"/>
    <property type="match status" value="1"/>
</dbReference>
<dbReference type="EMBL" id="KZ385080">
    <property type="protein sequence ID" value="PIO55609.1"/>
    <property type="molecule type" value="Genomic_DNA"/>
</dbReference>
<evidence type="ECO:0000256" key="1">
    <source>
        <dbReference type="ARBA" id="ARBA00022723"/>
    </source>
</evidence>
<dbReference type="AlphaFoldDB" id="A0A2G9TCA6"/>
<evidence type="ECO:0000313" key="4">
    <source>
        <dbReference type="EMBL" id="PIO55609.1"/>
    </source>
</evidence>
<evidence type="ECO:0000313" key="5">
    <source>
        <dbReference type="Proteomes" id="UP000230423"/>
    </source>
</evidence>
<dbReference type="Proteomes" id="UP000230423">
    <property type="component" value="Unassembled WGS sequence"/>
</dbReference>
<dbReference type="PROSITE" id="PS50004">
    <property type="entry name" value="C2"/>
    <property type="match status" value="1"/>
</dbReference>